<evidence type="ECO:0000256" key="4">
    <source>
        <dbReference type="ARBA" id="ARBA00023136"/>
    </source>
</evidence>
<dbReference type="GO" id="GO:0016020">
    <property type="term" value="C:membrane"/>
    <property type="evidence" value="ECO:0007669"/>
    <property type="project" value="UniProtKB-SubCell"/>
</dbReference>
<evidence type="ECO:0000256" key="1">
    <source>
        <dbReference type="ARBA" id="ARBA00004167"/>
    </source>
</evidence>
<keyword evidence="2 7" id="KW-0812">Transmembrane</keyword>
<evidence type="ECO:0000256" key="5">
    <source>
        <dbReference type="SAM" id="Coils"/>
    </source>
</evidence>
<feature type="transmembrane region" description="Helical" evidence="7">
    <location>
        <begin position="420"/>
        <end position="443"/>
    </location>
</feature>
<comment type="subcellular location">
    <subcellularLocation>
        <location evidence="1">Membrane</location>
        <topology evidence="1">Single-pass membrane protein</topology>
    </subcellularLocation>
</comment>
<name>A0A7I8JUI6_SPIIN</name>
<dbReference type="GO" id="GO:0043069">
    <property type="term" value="P:negative regulation of programmed cell death"/>
    <property type="evidence" value="ECO:0007669"/>
    <property type="project" value="TreeGrafter"/>
</dbReference>
<evidence type="ECO:0000313" key="10">
    <source>
        <dbReference type="Proteomes" id="UP001189122"/>
    </source>
</evidence>
<dbReference type="PANTHER" id="PTHR47666">
    <property type="entry name" value="PROTEIN VASCULAR ASSOCIATED DEATH 1, CHLOROPLASTIC"/>
    <property type="match status" value="1"/>
</dbReference>
<keyword evidence="3 7" id="KW-1133">Transmembrane helix</keyword>
<evidence type="ECO:0000256" key="3">
    <source>
        <dbReference type="ARBA" id="ARBA00022989"/>
    </source>
</evidence>
<gene>
    <name evidence="9" type="ORF">SI7747_18020166</name>
</gene>
<keyword evidence="5" id="KW-0175">Coiled coil</keyword>
<evidence type="ECO:0000256" key="7">
    <source>
        <dbReference type="SAM" id="Phobius"/>
    </source>
</evidence>
<dbReference type="EMBL" id="CACRZD030000018">
    <property type="protein sequence ID" value="CAA6673749.1"/>
    <property type="molecule type" value="Genomic_DNA"/>
</dbReference>
<sequence length="513" mass="58432">MAVDSPDDSHKEEVGPSDRSPSSRPFSLSDADADIMVYPLSSSCLPGVRYRLLFRLPHDDVLIQDFNCAVHENFLIQGHMYLFLHHICFYANIFGFETKRKIPFRDVTMVQKAKTAGIFPNAIEILVGEKKHFFGSFLSRDEAYRLILDRWSQHSTDADKLLNNQDSKSENGSEENAVIVLESNGLPQPSIDLNFTESLPAGLSEIQGNVVERIAGPSSGVSSTWQIDDVDAPKVPDHYTFIDEATFPITIEEFFHHFFSNDAIDFFQTFRRDCGDRGPKSGSCQERQNFRAYRNRHLVIETSQQVSDVPFGDYFHVQARELVKQRLLEKDQGVLACATGTSDDGDLVRDSLSKHEHYSSRLHVTESSKRMPILLSDVRSLISQVFGPIQEALRLSTSVVSISKDSCTAFGLHLKRQSNFHLTMVVAFVAVTFLMQLACIIMLTKAPRIHVISQGNYINSLGGERSEVINWLEERVLNLNREMQMMENRLERMQHEYLFLRKHLQDLHTLRTE</sequence>
<feature type="coiled-coil region" evidence="5">
    <location>
        <begin position="469"/>
        <end position="503"/>
    </location>
</feature>
<dbReference type="Pfam" id="PF16016">
    <property type="entry name" value="VASt"/>
    <property type="match status" value="1"/>
</dbReference>
<organism evidence="9">
    <name type="scientific">Spirodela intermedia</name>
    <name type="common">Intermediate duckweed</name>
    <dbReference type="NCBI Taxonomy" id="51605"/>
    <lineage>
        <taxon>Eukaryota</taxon>
        <taxon>Viridiplantae</taxon>
        <taxon>Streptophyta</taxon>
        <taxon>Embryophyta</taxon>
        <taxon>Tracheophyta</taxon>
        <taxon>Spermatophyta</taxon>
        <taxon>Magnoliopsida</taxon>
        <taxon>Liliopsida</taxon>
        <taxon>Araceae</taxon>
        <taxon>Lemnoideae</taxon>
        <taxon>Spirodela</taxon>
    </lineage>
</organism>
<dbReference type="InterPro" id="IPR031968">
    <property type="entry name" value="VASt"/>
</dbReference>
<dbReference type="PANTHER" id="PTHR47666:SF1">
    <property type="entry name" value="PROTEIN VASCULAR ASSOCIATED DEATH 1, CHLOROPLASTIC"/>
    <property type="match status" value="1"/>
</dbReference>
<protein>
    <recommendedName>
        <fullName evidence="8">GRAM domain-containing protein</fullName>
    </recommendedName>
</protein>
<dbReference type="Gene3D" id="2.30.29.30">
    <property type="entry name" value="Pleckstrin-homology domain (PH domain)/Phosphotyrosine-binding domain (PTB)"/>
    <property type="match status" value="1"/>
</dbReference>
<proteinExistence type="predicted"/>
<dbReference type="CDD" id="cd13220">
    <property type="entry name" value="PH-GRAM_GRAMDC"/>
    <property type="match status" value="1"/>
</dbReference>
<evidence type="ECO:0000256" key="2">
    <source>
        <dbReference type="ARBA" id="ARBA00022692"/>
    </source>
</evidence>
<keyword evidence="4 7" id="KW-0472">Membrane</keyword>
<dbReference type="Pfam" id="PF02893">
    <property type="entry name" value="GRAM"/>
    <property type="match status" value="1"/>
</dbReference>
<dbReference type="Proteomes" id="UP001189122">
    <property type="component" value="Unassembled WGS sequence"/>
</dbReference>
<accession>A0A7I8JUI6</accession>
<dbReference type="InterPro" id="IPR011993">
    <property type="entry name" value="PH-like_dom_sf"/>
</dbReference>
<reference evidence="9 10" key="1">
    <citation type="submission" date="2019-12" db="EMBL/GenBank/DDBJ databases">
        <authorList>
            <person name="Scholz U."/>
            <person name="Mascher M."/>
            <person name="Fiebig A."/>
        </authorList>
    </citation>
    <scope>NUCLEOTIDE SEQUENCE</scope>
</reference>
<dbReference type="SMART" id="SM00568">
    <property type="entry name" value="GRAM"/>
    <property type="match status" value="1"/>
</dbReference>
<feature type="region of interest" description="Disordered" evidence="6">
    <location>
        <begin position="1"/>
        <end position="26"/>
    </location>
</feature>
<keyword evidence="10" id="KW-1185">Reference proteome</keyword>
<feature type="compositionally biased region" description="Basic and acidic residues" evidence="6">
    <location>
        <begin position="7"/>
        <end position="16"/>
    </location>
</feature>
<dbReference type="InterPro" id="IPR004182">
    <property type="entry name" value="GRAM"/>
</dbReference>
<evidence type="ECO:0000313" key="9">
    <source>
        <dbReference type="EMBL" id="CAA2634772.1"/>
    </source>
</evidence>
<dbReference type="AlphaFoldDB" id="A0A7I8JUI6"/>
<feature type="domain" description="GRAM" evidence="8">
    <location>
        <begin position="48"/>
        <end position="114"/>
    </location>
</feature>
<feature type="compositionally biased region" description="Low complexity" evidence="6">
    <location>
        <begin position="17"/>
        <end position="26"/>
    </location>
</feature>
<evidence type="ECO:0000259" key="8">
    <source>
        <dbReference type="SMART" id="SM00568"/>
    </source>
</evidence>
<dbReference type="EMBL" id="LR743605">
    <property type="protein sequence ID" value="CAA2634772.1"/>
    <property type="molecule type" value="Genomic_DNA"/>
</dbReference>
<evidence type="ECO:0000256" key="6">
    <source>
        <dbReference type="SAM" id="MobiDB-lite"/>
    </source>
</evidence>